<comment type="caution">
    <text evidence="2">The sequence shown here is derived from an EMBL/GenBank/DDBJ whole genome shotgun (WGS) entry which is preliminary data.</text>
</comment>
<reference evidence="2" key="1">
    <citation type="submission" date="2022-09" db="EMBL/GenBank/DDBJ databases">
        <authorList>
            <person name="Zoaiter M."/>
        </authorList>
    </citation>
    <scope>NUCLEOTIDE SEQUENCE</scope>
    <source>
        <strain evidence="2">DSM 19848</strain>
    </source>
</reference>
<gene>
    <name evidence="2" type="ORF">OCK72_10960</name>
</gene>
<evidence type="ECO:0000259" key="1">
    <source>
        <dbReference type="Pfam" id="PF10114"/>
    </source>
</evidence>
<name>A0ABT4DKN2_FUSSI</name>
<keyword evidence="3" id="KW-1185">Reference proteome</keyword>
<evidence type="ECO:0000313" key="3">
    <source>
        <dbReference type="Proteomes" id="UP001062738"/>
    </source>
</evidence>
<feature type="domain" description="PocR" evidence="1">
    <location>
        <begin position="10"/>
        <end position="168"/>
    </location>
</feature>
<organism evidence="2 3">
    <name type="scientific">Fusobacterium simiae</name>
    <dbReference type="NCBI Taxonomy" id="855"/>
    <lineage>
        <taxon>Bacteria</taxon>
        <taxon>Fusobacteriati</taxon>
        <taxon>Fusobacteriota</taxon>
        <taxon>Fusobacteriia</taxon>
        <taxon>Fusobacteriales</taxon>
        <taxon>Fusobacteriaceae</taxon>
        <taxon>Fusobacterium</taxon>
    </lineage>
</organism>
<protein>
    <submittedName>
        <fullName evidence="2">PocR ligand-binding domain-containing protein</fullName>
    </submittedName>
</protein>
<sequence length="270" mass="31130">MKFKVTTNNFLDIEFFQTLQDRFAEEFGIASIITDINGVPLTKPSNFTDFCINHVRGCEAGLKKCQFFDAYGGCKAKINKKPIIYPCHAGLIDFASPIIMGDTQVGCFLCGQVLTEKPDEKKFRAYAKEIGIDEEKYIEALRKVKILPYERIEYIADFLYKISSKMSNFIYYQNMGISANEFYKNSIDEFHNYLQADEKNKLENKNFSFKKILNKISETLKINYKIDEKELSKITKISDDISEKSSSIIRNIQDTIKNFNNFDISKGKEG</sequence>
<evidence type="ECO:0000313" key="2">
    <source>
        <dbReference type="EMBL" id="MCY7009142.1"/>
    </source>
</evidence>
<dbReference type="RefSeq" id="WP_195340484.1">
    <property type="nucleotide sequence ID" value="NZ_JAOXXL010000049.1"/>
</dbReference>
<dbReference type="Proteomes" id="UP001062738">
    <property type="component" value="Unassembled WGS sequence"/>
</dbReference>
<accession>A0ABT4DKN2</accession>
<dbReference type="InterPro" id="IPR018771">
    <property type="entry name" value="PocR_dom"/>
</dbReference>
<proteinExistence type="predicted"/>
<dbReference type="EMBL" id="JAOXXL010000049">
    <property type="protein sequence ID" value="MCY7009142.1"/>
    <property type="molecule type" value="Genomic_DNA"/>
</dbReference>
<dbReference type="Pfam" id="PF10114">
    <property type="entry name" value="PocR"/>
    <property type="match status" value="1"/>
</dbReference>